<dbReference type="AlphaFoldDB" id="A0A3A4B4I7"/>
<dbReference type="Gene3D" id="3.40.50.300">
    <property type="entry name" value="P-loop containing nucleotide triphosphate hydrolases"/>
    <property type="match status" value="1"/>
</dbReference>
<keyword evidence="1" id="KW-0808">Transferase</keyword>
<sequence length="290" mass="31279">MRPPTHILVVNGIKVRRPVFVVAAPHSGVDLLARAIKRTPGFHLTIGRPEVLRLVYAFARRPSLTTSREAGAARVLRDGLAETWQLSPGSCDACPAPCRSAAGGGPCATPSSVTRFADASPDLLYSAPVLMEAFPDARLVQLIRDGRDVAADMLTDPACLAWFKPGMLGDDAEFPLPFLGLKRAAHRRKWADMPPAGKCALRWRAAVHLSAALRARLPQDQLMTVRYEDLLADPAGTTAALSAFLETRVTPLDVAAAPRPGAWRDRLTATDAALVQKVARTELTRLGYLP</sequence>
<accession>A0A3A4B4I7</accession>
<evidence type="ECO:0000313" key="1">
    <source>
        <dbReference type="EMBL" id="RJL36071.1"/>
    </source>
</evidence>
<organism evidence="1 2">
    <name type="scientific">Bailinhaonella thermotolerans</name>
    <dbReference type="NCBI Taxonomy" id="1070861"/>
    <lineage>
        <taxon>Bacteria</taxon>
        <taxon>Bacillati</taxon>
        <taxon>Actinomycetota</taxon>
        <taxon>Actinomycetes</taxon>
        <taxon>Streptosporangiales</taxon>
        <taxon>Streptosporangiaceae</taxon>
        <taxon>Bailinhaonella</taxon>
    </lineage>
</organism>
<dbReference type="Proteomes" id="UP000265768">
    <property type="component" value="Unassembled WGS sequence"/>
</dbReference>
<dbReference type="SUPFAM" id="SSF52540">
    <property type="entry name" value="P-loop containing nucleoside triphosphate hydrolases"/>
    <property type="match status" value="1"/>
</dbReference>
<evidence type="ECO:0000313" key="2">
    <source>
        <dbReference type="Proteomes" id="UP000265768"/>
    </source>
</evidence>
<name>A0A3A4B4I7_9ACTN</name>
<dbReference type="EMBL" id="QZEY01000001">
    <property type="protein sequence ID" value="RJL36071.1"/>
    <property type="molecule type" value="Genomic_DNA"/>
</dbReference>
<dbReference type="RefSeq" id="WP_119925045.1">
    <property type="nucleotide sequence ID" value="NZ_QZEY01000001.1"/>
</dbReference>
<keyword evidence="2" id="KW-1185">Reference proteome</keyword>
<gene>
    <name evidence="1" type="ORF">D5H75_04765</name>
</gene>
<dbReference type="OrthoDB" id="3337911at2"/>
<proteinExistence type="predicted"/>
<protein>
    <submittedName>
        <fullName evidence="1">Sulfotransferase</fullName>
    </submittedName>
</protein>
<dbReference type="InterPro" id="IPR027417">
    <property type="entry name" value="P-loop_NTPase"/>
</dbReference>
<comment type="caution">
    <text evidence="1">The sequence shown here is derived from an EMBL/GenBank/DDBJ whole genome shotgun (WGS) entry which is preliminary data.</text>
</comment>
<reference evidence="1 2" key="1">
    <citation type="submission" date="2018-09" db="EMBL/GenBank/DDBJ databases">
        <title>YIM 75507 draft genome.</title>
        <authorList>
            <person name="Tang S."/>
            <person name="Feng Y."/>
        </authorList>
    </citation>
    <scope>NUCLEOTIDE SEQUENCE [LARGE SCALE GENOMIC DNA]</scope>
    <source>
        <strain evidence="1 2">YIM 75507</strain>
    </source>
</reference>
<dbReference type="GO" id="GO:0016740">
    <property type="term" value="F:transferase activity"/>
    <property type="evidence" value="ECO:0007669"/>
    <property type="project" value="UniProtKB-KW"/>
</dbReference>
<dbReference type="Pfam" id="PF13469">
    <property type="entry name" value="Sulfotransfer_3"/>
    <property type="match status" value="2"/>
</dbReference>